<dbReference type="AlphaFoldDB" id="A0ABD1YIA1"/>
<keyword evidence="2" id="KW-1185">Reference proteome</keyword>
<organism evidence="1 2">
    <name type="scientific">Riccia fluitans</name>
    <dbReference type="NCBI Taxonomy" id="41844"/>
    <lineage>
        <taxon>Eukaryota</taxon>
        <taxon>Viridiplantae</taxon>
        <taxon>Streptophyta</taxon>
        <taxon>Embryophyta</taxon>
        <taxon>Marchantiophyta</taxon>
        <taxon>Marchantiopsida</taxon>
        <taxon>Marchantiidae</taxon>
        <taxon>Marchantiales</taxon>
        <taxon>Ricciaceae</taxon>
        <taxon>Riccia</taxon>
    </lineage>
</organism>
<dbReference type="Proteomes" id="UP001605036">
    <property type="component" value="Unassembled WGS sequence"/>
</dbReference>
<proteinExistence type="predicted"/>
<evidence type="ECO:0000313" key="2">
    <source>
        <dbReference type="Proteomes" id="UP001605036"/>
    </source>
</evidence>
<dbReference type="EMBL" id="JBHFFA010000004">
    <property type="protein sequence ID" value="KAL2630418.1"/>
    <property type="molecule type" value="Genomic_DNA"/>
</dbReference>
<gene>
    <name evidence="1" type="ORF">R1flu_015104</name>
</gene>
<comment type="caution">
    <text evidence="1">The sequence shown here is derived from an EMBL/GenBank/DDBJ whole genome shotgun (WGS) entry which is preliminary data.</text>
</comment>
<protein>
    <submittedName>
        <fullName evidence="1">Uncharacterized protein</fullName>
    </submittedName>
</protein>
<accession>A0ABD1YIA1</accession>
<reference evidence="1 2" key="1">
    <citation type="submission" date="2024-09" db="EMBL/GenBank/DDBJ databases">
        <title>Chromosome-scale assembly of Riccia fluitans.</title>
        <authorList>
            <person name="Paukszto L."/>
            <person name="Sawicki J."/>
            <person name="Karawczyk K."/>
            <person name="Piernik-Szablinska J."/>
            <person name="Szczecinska M."/>
            <person name="Mazdziarz M."/>
        </authorList>
    </citation>
    <scope>NUCLEOTIDE SEQUENCE [LARGE SCALE GENOMIC DNA]</scope>
    <source>
        <strain evidence="1">Rf_01</strain>
        <tissue evidence="1">Aerial parts of the thallus</tissue>
    </source>
</reference>
<evidence type="ECO:0000313" key="1">
    <source>
        <dbReference type="EMBL" id="KAL2630418.1"/>
    </source>
</evidence>
<name>A0ABD1YIA1_9MARC</name>
<sequence length="81" mass="9401">MMWFSSAEQWEMVEREIADGARRLQKLLHAVRDRLCNFGPSLPNRSGDHIAVKYSKLPSSFWHGGDENAHLYKRCVGREAR</sequence>